<dbReference type="InterPro" id="IPR029070">
    <property type="entry name" value="Chitinase_insertion_sf"/>
</dbReference>
<keyword evidence="5" id="KW-0732">Signal</keyword>
<name>A0A7R9PVG6_9ACAR</name>
<dbReference type="InterPro" id="IPR001223">
    <property type="entry name" value="Glyco_hydro18_cat"/>
</dbReference>
<dbReference type="GO" id="GO:0008061">
    <property type="term" value="F:chitin binding"/>
    <property type="evidence" value="ECO:0007669"/>
    <property type="project" value="InterPro"/>
</dbReference>
<accession>A0A7R9PVG6</accession>
<feature type="chain" id="PRO_5035680461" description="GH18 domain-containing protein" evidence="5">
    <location>
        <begin position="25"/>
        <end position="364"/>
    </location>
</feature>
<dbReference type="GO" id="GO:0006032">
    <property type="term" value="P:chitin catabolic process"/>
    <property type="evidence" value="ECO:0007669"/>
    <property type="project" value="TreeGrafter"/>
</dbReference>
<dbReference type="InterPro" id="IPR001579">
    <property type="entry name" value="Glyco_hydro_18_chit_AS"/>
</dbReference>
<evidence type="ECO:0000256" key="5">
    <source>
        <dbReference type="SAM" id="SignalP"/>
    </source>
</evidence>
<reference evidence="7" key="1">
    <citation type="submission" date="2020-11" db="EMBL/GenBank/DDBJ databases">
        <authorList>
            <person name="Tran Van P."/>
        </authorList>
    </citation>
    <scope>NUCLEOTIDE SEQUENCE</scope>
</reference>
<dbReference type="Gene3D" id="3.10.50.10">
    <property type="match status" value="1"/>
</dbReference>
<proteinExistence type="inferred from homology"/>
<dbReference type="GO" id="GO:0005576">
    <property type="term" value="C:extracellular region"/>
    <property type="evidence" value="ECO:0007669"/>
    <property type="project" value="TreeGrafter"/>
</dbReference>
<dbReference type="InterPro" id="IPR017853">
    <property type="entry name" value="GH"/>
</dbReference>
<evidence type="ECO:0000256" key="4">
    <source>
        <dbReference type="RuleBase" id="RU004453"/>
    </source>
</evidence>
<dbReference type="PANTHER" id="PTHR11177">
    <property type="entry name" value="CHITINASE"/>
    <property type="match status" value="1"/>
</dbReference>
<organism evidence="7">
    <name type="scientific">Medioppia subpectinata</name>
    <dbReference type="NCBI Taxonomy" id="1979941"/>
    <lineage>
        <taxon>Eukaryota</taxon>
        <taxon>Metazoa</taxon>
        <taxon>Ecdysozoa</taxon>
        <taxon>Arthropoda</taxon>
        <taxon>Chelicerata</taxon>
        <taxon>Arachnida</taxon>
        <taxon>Acari</taxon>
        <taxon>Acariformes</taxon>
        <taxon>Sarcoptiformes</taxon>
        <taxon>Oribatida</taxon>
        <taxon>Brachypylina</taxon>
        <taxon>Oppioidea</taxon>
        <taxon>Oppiidae</taxon>
        <taxon>Medioppia</taxon>
    </lineage>
</organism>
<protein>
    <recommendedName>
        <fullName evidence="6">GH18 domain-containing protein</fullName>
    </recommendedName>
</protein>
<keyword evidence="8" id="KW-1185">Reference proteome</keyword>
<dbReference type="InterPro" id="IPR011583">
    <property type="entry name" value="Chitinase_II/V-like_cat"/>
</dbReference>
<dbReference type="PANTHER" id="PTHR11177:SF390">
    <property type="entry name" value="CHITINASE 11"/>
    <property type="match status" value="1"/>
</dbReference>
<feature type="signal peptide" evidence="5">
    <location>
        <begin position="1"/>
        <end position="24"/>
    </location>
</feature>
<keyword evidence="1 3" id="KW-0378">Hydrolase</keyword>
<evidence type="ECO:0000256" key="2">
    <source>
        <dbReference type="ARBA" id="ARBA00023295"/>
    </source>
</evidence>
<feature type="domain" description="GH18" evidence="6">
    <location>
        <begin position="26"/>
        <end position="364"/>
    </location>
</feature>
<comment type="similarity">
    <text evidence="4">Belongs to the glycosyl hydrolase 18 family.</text>
</comment>
<dbReference type="Pfam" id="PF00704">
    <property type="entry name" value="Glyco_hydro_18"/>
    <property type="match status" value="1"/>
</dbReference>
<gene>
    <name evidence="7" type="ORF">OSB1V03_LOCUS1828</name>
</gene>
<evidence type="ECO:0000313" key="7">
    <source>
        <dbReference type="EMBL" id="CAD7621357.1"/>
    </source>
</evidence>
<dbReference type="OrthoDB" id="76388at2759"/>
<dbReference type="PROSITE" id="PS51910">
    <property type="entry name" value="GH18_2"/>
    <property type="match status" value="1"/>
</dbReference>
<sequence length="364" mass="41484">MINVITKSLLFLLLLNIHFIQIESKFQRVCYLRVDSSQRIDAQTINGSLCTHIILGFADIVNGTVGPHQPNDVLYYQNVTQLKTNFTDLKIMLSVGGGGSDGSGFHQICSNQTNIDRFVSSVMDLLLKYNFDGLDIDWEFPAWNTPYPQDKYTFTQLLKSLNIQFERQLNRVDNRRQLLLSCAVSAIINVADAAYDMPEMAKYVDFVNVMSYDFHEFTPFWPFTGYNSPLYGRKVEKTYFTFLNTNRSVNHWVTLGMSKEKIMVGIPTYGHSYQLASTEHTGPDSAAIAQLQDMTYTQICALLRNTSTHSYFDAEAKVPYLVSGDLWVSYDDSTSVALKAQWIRDNSFGGSMTFDLNTDDYHYK</sequence>
<dbReference type="SUPFAM" id="SSF54556">
    <property type="entry name" value="Chitinase insertion domain"/>
    <property type="match status" value="1"/>
</dbReference>
<dbReference type="InterPro" id="IPR050314">
    <property type="entry name" value="Glycosyl_Hydrlase_18"/>
</dbReference>
<dbReference type="SUPFAM" id="SSF51445">
    <property type="entry name" value="(Trans)glycosidases"/>
    <property type="match status" value="1"/>
</dbReference>
<dbReference type="SMART" id="SM00636">
    <property type="entry name" value="Glyco_18"/>
    <property type="match status" value="1"/>
</dbReference>
<dbReference type="EMBL" id="OC855153">
    <property type="protein sequence ID" value="CAD7621357.1"/>
    <property type="molecule type" value="Genomic_DNA"/>
</dbReference>
<evidence type="ECO:0000313" key="8">
    <source>
        <dbReference type="Proteomes" id="UP000759131"/>
    </source>
</evidence>
<dbReference type="GO" id="GO:0005975">
    <property type="term" value="P:carbohydrate metabolic process"/>
    <property type="evidence" value="ECO:0007669"/>
    <property type="project" value="InterPro"/>
</dbReference>
<evidence type="ECO:0000256" key="1">
    <source>
        <dbReference type="ARBA" id="ARBA00022801"/>
    </source>
</evidence>
<dbReference type="Proteomes" id="UP000759131">
    <property type="component" value="Unassembled WGS sequence"/>
</dbReference>
<dbReference type="PROSITE" id="PS01095">
    <property type="entry name" value="GH18_1"/>
    <property type="match status" value="1"/>
</dbReference>
<dbReference type="GO" id="GO:0004568">
    <property type="term" value="F:chitinase activity"/>
    <property type="evidence" value="ECO:0007669"/>
    <property type="project" value="TreeGrafter"/>
</dbReference>
<dbReference type="AlphaFoldDB" id="A0A7R9PVG6"/>
<evidence type="ECO:0000259" key="6">
    <source>
        <dbReference type="PROSITE" id="PS51910"/>
    </source>
</evidence>
<keyword evidence="2 3" id="KW-0326">Glycosidase</keyword>
<dbReference type="EMBL" id="CAJPIZ010000578">
    <property type="protein sequence ID" value="CAG2101787.1"/>
    <property type="molecule type" value="Genomic_DNA"/>
</dbReference>
<evidence type="ECO:0000256" key="3">
    <source>
        <dbReference type="RuleBase" id="RU000489"/>
    </source>
</evidence>
<dbReference type="Gene3D" id="3.20.20.80">
    <property type="entry name" value="Glycosidases"/>
    <property type="match status" value="1"/>
</dbReference>